<comment type="caution">
    <text evidence="2">The sequence shown here is derived from an EMBL/GenBank/DDBJ whole genome shotgun (WGS) entry which is preliminary data.</text>
</comment>
<keyword evidence="3" id="KW-1185">Reference proteome</keyword>
<dbReference type="Proteomes" id="UP000673691">
    <property type="component" value="Unassembled WGS sequence"/>
</dbReference>
<feature type="compositionally biased region" description="Low complexity" evidence="1">
    <location>
        <begin position="343"/>
        <end position="354"/>
    </location>
</feature>
<evidence type="ECO:0000313" key="3">
    <source>
        <dbReference type="Proteomes" id="UP000673691"/>
    </source>
</evidence>
<dbReference type="EMBL" id="JAEFCI010009226">
    <property type="protein sequence ID" value="KAG5457944.1"/>
    <property type="molecule type" value="Genomic_DNA"/>
</dbReference>
<reference evidence="2 3" key="1">
    <citation type="journal article" name="Sci. Rep.">
        <title>Genome-scale phylogenetic analyses confirm Olpidium as the closest living zoosporic fungus to the non-flagellated, terrestrial fungi.</title>
        <authorList>
            <person name="Chang Y."/>
            <person name="Rochon D."/>
            <person name="Sekimoto S."/>
            <person name="Wang Y."/>
            <person name="Chovatia M."/>
            <person name="Sandor L."/>
            <person name="Salamov A."/>
            <person name="Grigoriev I.V."/>
            <person name="Stajich J.E."/>
            <person name="Spatafora J.W."/>
        </authorList>
    </citation>
    <scope>NUCLEOTIDE SEQUENCE [LARGE SCALE GENOMIC DNA]</scope>
    <source>
        <strain evidence="2">S191</strain>
    </source>
</reference>
<gene>
    <name evidence="2" type="ORF">BJ554DRAFT_1933</name>
</gene>
<dbReference type="OrthoDB" id="438440at2759"/>
<dbReference type="AlphaFoldDB" id="A0A8H8DGQ3"/>
<name>A0A8H8DGQ3_9FUNG</name>
<feature type="region of interest" description="Disordered" evidence="1">
    <location>
        <begin position="19"/>
        <end position="39"/>
    </location>
</feature>
<proteinExistence type="predicted"/>
<sequence>MPGSALPGGRRVVLPDDLTAAESEMRQPRDLAPPESEPQNCLNLLPKIEPAPEEPRFDFTACSSTAVTRHARAACSVPLRPSSSMPALAPRQCTPETPAAGSAYPDPLLLTLDKLHFSEPRKKIFVRLSYRTEVRKTSKDSDISALVPATFVFPCSFHAIVFDVVKLDVFEHKSMGADVHVGRACVPLALLLRSDGERNATYCLRRRRASVSPEFPVSGLGENGFSPHSNGVVTVTLLLTRRKYARAAVNACPPLSDPARLESCGAGASPAAARPSLKLVTSSHTLVASSHTRAASSPQLLPTRWSPTSPVVRPFLRIPPSLSVLAMPPFHCGAPSPTGSVDSTPSESPTAESPGRVMPEDISCMEVLAQDESELADDEDDDDLAFFRGRKKSGLFMRIFSKNTRSLLNDFSAIYNAYFKNGWQLSKLEFMRCMVDLAKYYRENPA</sequence>
<feature type="region of interest" description="Disordered" evidence="1">
    <location>
        <begin position="334"/>
        <end position="357"/>
    </location>
</feature>
<evidence type="ECO:0000313" key="2">
    <source>
        <dbReference type="EMBL" id="KAG5457944.1"/>
    </source>
</evidence>
<accession>A0A8H8DGQ3</accession>
<protein>
    <submittedName>
        <fullName evidence="2">Uncharacterized protein</fullName>
    </submittedName>
</protein>
<evidence type="ECO:0000256" key="1">
    <source>
        <dbReference type="SAM" id="MobiDB-lite"/>
    </source>
</evidence>
<organism evidence="2 3">
    <name type="scientific">Olpidium bornovanus</name>
    <dbReference type="NCBI Taxonomy" id="278681"/>
    <lineage>
        <taxon>Eukaryota</taxon>
        <taxon>Fungi</taxon>
        <taxon>Fungi incertae sedis</taxon>
        <taxon>Olpidiomycota</taxon>
        <taxon>Olpidiomycotina</taxon>
        <taxon>Olpidiomycetes</taxon>
        <taxon>Olpidiales</taxon>
        <taxon>Olpidiaceae</taxon>
        <taxon>Olpidium</taxon>
    </lineage>
</organism>